<protein>
    <submittedName>
        <fullName evidence="2">Uncharacterized protein</fullName>
    </submittedName>
</protein>
<reference evidence="2" key="1">
    <citation type="submission" date="2018-05" db="EMBL/GenBank/DDBJ databases">
        <authorList>
            <person name="Lanie J.A."/>
            <person name="Ng W.-L."/>
            <person name="Kazmierczak K.M."/>
            <person name="Andrzejewski T.M."/>
            <person name="Davidsen T.M."/>
            <person name="Wayne K.J."/>
            <person name="Tettelin H."/>
            <person name="Glass J.I."/>
            <person name="Rusch D."/>
            <person name="Podicherti R."/>
            <person name="Tsui H.-C.T."/>
            <person name="Winkler M.E."/>
        </authorList>
    </citation>
    <scope>NUCLEOTIDE SEQUENCE</scope>
</reference>
<accession>A0A383F7M9</accession>
<feature type="transmembrane region" description="Helical" evidence="1">
    <location>
        <begin position="12"/>
        <end position="34"/>
    </location>
</feature>
<proteinExistence type="predicted"/>
<dbReference type="AlphaFoldDB" id="A0A383F7M9"/>
<sequence>MNKILSFICSHLRIVATTIYSLVLIIIFLFPPLIQIRGFPHRYLFGEDAIWYPIDRNMFYSEIIVVSLIYFAFMLFVIKK</sequence>
<dbReference type="EMBL" id="UINC01231728">
    <property type="protein sequence ID" value="SVE64388.1"/>
    <property type="molecule type" value="Genomic_DNA"/>
</dbReference>
<evidence type="ECO:0000256" key="1">
    <source>
        <dbReference type="SAM" id="Phobius"/>
    </source>
</evidence>
<name>A0A383F7M9_9ZZZZ</name>
<keyword evidence="1" id="KW-1133">Transmembrane helix</keyword>
<evidence type="ECO:0000313" key="2">
    <source>
        <dbReference type="EMBL" id="SVE64388.1"/>
    </source>
</evidence>
<keyword evidence="1" id="KW-0812">Transmembrane</keyword>
<gene>
    <name evidence="2" type="ORF">METZ01_LOCUS517242</name>
</gene>
<feature type="transmembrane region" description="Helical" evidence="1">
    <location>
        <begin position="58"/>
        <end position="78"/>
    </location>
</feature>
<keyword evidence="1" id="KW-0472">Membrane</keyword>
<organism evidence="2">
    <name type="scientific">marine metagenome</name>
    <dbReference type="NCBI Taxonomy" id="408172"/>
    <lineage>
        <taxon>unclassified sequences</taxon>
        <taxon>metagenomes</taxon>
        <taxon>ecological metagenomes</taxon>
    </lineage>
</organism>